<dbReference type="AlphaFoldDB" id="B3JFC1"/>
<evidence type="ECO:0000313" key="4">
    <source>
        <dbReference type="EMBL" id="EDV01383.1"/>
    </source>
</evidence>
<dbReference type="Proteomes" id="UP000003146">
    <property type="component" value="Unassembled WGS sequence"/>
</dbReference>
<proteinExistence type="predicted"/>
<protein>
    <submittedName>
        <fullName evidence="5">Uncharacterized protein</fullName>
    </submittedName>
</protein>
<accession>B3JFC1</accession>
<dbReference type="EMBL" id="ABIY02000126">
    <property type="protein sequence ID" value="EDU98772.1"/>
    <property type="molecule type" value="Genomic_DNA"/>
</dbReference>
<organism evidence="5 6">
    <name type="scientific">Phocaeicola coprocola DSM 17136</name>
    <dbReference type="NCBI Taxonomy" id="470145"/>
    <lineage>
        <taxon>Bacteria</taxon>
        <taxon>Pseudomonadati</taxon>
        <taxon>Bacteroidota</taxon>
        <taxon>Bacteroidia</taxon>
        <taxon>Bacteroidales</taxon>
        <taxon>Bacteroidaceae</taxon>
        <taxon>Phocaeicola</taxon>
    </lineage>
</organism>
<dbReference type="HOGENOM" id="CLU_3004376_0_0_10"/>
<name>B3JFC1_9BACT</name>
<dbReference type="STRING" id="470145.BACCOP_00569"/>
<evidence type="ECO:0000313" key="3">
    <source>
        <dbReference type="EMBL" id="EDV00389.1"/>
    </source>
</evidence>
<gene>
    <name evidence="5" type="ORF">BACCOP_00569</name>
    <name evidence="4" type="ORF">BACCOP_01471</name>
    <name evidence="3" type="ORF">BACCOP_02476</name>
    <name evidence="2" type="ORF">BACCOP_03037</name>
    <name evidence="1" type="ORF">BACCOP_04076</name>
</gene>
<dbReference type="EMBL" id="ABIY02000108">
    <property type="protein sequence ID" value="EDU99989.1"/>
    <property type="molecule type" value="Genomic_DNA"/>
</dbReference>
<evidence type="ECO:0000313" key="6">
    <source>
        <dbReference type="Proteomes" id="UP000003146"/>
    </source>
</evidence>
<sequence>MGSNLTHGFYALYEVSVRQTRCLPPASFRFHLTMDTLAIGCMIPAIRAHWGLAPVS</sequence>
<dbReference type="EMBL" id="ABIY02000096">
    <property type="protein sequence ID" value="EDV00389.1"/>
    <property type="molecule type" value="Genomic_DNA"/>
</dbReference>
<dbReference type="EMBL" id="ABIY02000054">
    <property type="protein sequence ID" value="EDV02355.1"/>
    <property type="molecule type" value="Genomic_DNA"/>
</dbReference>
<evidence type="ECO:0000313" key="1">
    <source>
        <dbReference type="EMBL" id="EDU98772.1"/>
    </source>
</evidence>
<comment type="caution">
    <text evidence="5">The sequence shown here is derived from an EMBL/GenBank/DDBJ whole genome shotgun (WGS) entry which is preliminary data.</text>
</comment>
<reference evidence="5 6" key="2">
    <citation type="submission" date="2008-04" db="EMBL/GenBank/DDBJ databases">
        <authorList>
            <person name="Fulton L."/>
            <person name="Clifton S."/>
            <person name="Fulton B."/>
            <person name="Xu J."/>
            <person name="Minx P."/>
            <person name="Pepin K.H."/>
            <person name="Johnson M."/>
            <person name="Thiruvilangam P."/>
            <person name="Bhonagiri V."/>
            <person name="Nash W.E."/>
            <person name="Mardis E.R."/>
            <person name="Wilson R.K."/>
        </authorList>
    </citation>
    <scope>NUCLEOTIDE SEQUENCE [LARGE SCALE GENOMIC DNA]</scope>
    <source>
        <strain evidence="5 6">DSM 17136</strain>
    </source>
</reference>
<evidence type="ECO:0000313" key="2">
    <source>
        <dbReference type="EMBL" id="EDU99989.1"/>
    </source>
</evidence>
<evidence type="ECO:0000313" key="5">
    <source>
        <dbReference type="EMBL" id="EDV02355.1"/>
    </source>
</evidence>
<dbReference type="EMBL" id="ABIY02000077">
    <property type="protein sequence ID" value="EDV01383.1"/>
    <property type="molecule type" value="Genomic_DNA"/>
</dbReference>
<reference evidence="5 6" key="1">
    <citation type="submission" date="2008-04" db="EMBL/GenBank/DDBJ databases">
        <title>Draft genome sequence of Bacteroides coprocola (DSM 17136).</title>
        <authorList>
            <person name="Sudarsanam P."/>
            <person name="Ley R."/>
            <person name="Guruge J."/>
            <person name="Turnbaugh P.J."/>
            <person name="Mahowald M."/>
            <person name="Liep D."/>
            <person name="Gordon J."/>
        </authorList>
    </citation>
    <scope>NUCLEOTIDE SEQUENCE [LARGE SCALE GENOMIC DNA]</scope>
    <source>
        <strain evidence="5 6">DSM 17136</strain>
    </source>
</reference>